<dbReference type="GO" id="GO:0006364">
    <property type="term" value="P:rRNA processing"/>
    <property type="evidence" value="ECO:0007669"/>
    <property type="project" value="UniProtKB-UniRule"/>
</dbReference>
<keyword evidence="2 4" id="KW-0255">Endonuclease</keyword>
<keyword evidence="4" id="KW-0690">Ribosome biogenesis</keyword>
<dbReference type="Pfam" id="PF00636">
    <property type="entry name" value="Ribonuclease_3"/>
    <property type="match status" value="1"/>
</dbReference>
<accession>A0A1M4UCM9</accession>
<name>A0A1M4UCM9_9FIRM</name>
<dbReference type="PANTHER" id="PTHR34276">
    <property type="entry name" value="MINI-RIBONUCLEASE 3"/>
    <property type="match status" value="1"/>
</dbReference>
<dbReference type="STRING" id="1123243.SAMN02745190_00603"/>
<dbReference type="InterPro" id="IPR008226">
    <property type="entry name" value="Mini3_fam"/>
</dbReference>
<keyword evidence="4" id="KW-0699">rRNA-binding</keyword>
<proteinExistence type="inferred from homology"/>
<dbReference type="OrthoDB" id="46571at2"/>
<comment type="function">
    <text evidence="4">Involved in correct processing of both the 5' and 3' ends of 23S rRNA precursor. Processes 30S rRNA precursor transcript even in absence of ribonuclease 3 (Rnc); Rnc processes 30S rRNA into smaller rRNA precursors.</text>
</comment>
<dbReference type="GO" id="GO:0019843">
    <property type="term" value="F:rRNA binding"/>
    <property type="evidence" value="ECO:0007669"/>
    <property type="project" value="UniProtKB-UniRule"/>
</dbReference>
<dbReference type="GO" id="GO:0005737">
    <property type="term" value="C:cytoplasm"/>
    <property type="evidence" value="ECO:0007669"/>
    <property type="project" value="UniProtKB-SubCell"/>
</dbReference>
<keyword evidence="4" id="KW-0694">RNA-binding</keyword>
<keyword evidence="7" id="KW-1185">Reference proteome</keyword>
<evidence type="ECO:0000256" key="1">
    <source>
        <dbReference type="ARBA" id="ARBA00022722"/>
    </source>
</evidence>
<feature type="active site" evidence="4">
    <location>
        <position position="44"/>
    </location>
</feature>
<dbReference type="GO" id="GO:0004525">
    <property type="term" value="F:ribonuclease III activity"/>
    <property type="evidence" value="ECO:0007669"/>
    <property type="project" value="InterPro"/>
</dbReference>
<sequence length="163" mass="18676">MKFEMLQKLTAMMFEPDGAGGIRQRYDSVDVRTLSPLVAAYVGDAYFHLFVRGRLLSYEQNKVQVLNRFSAQIVSAVWQAKAYTAIEPMLTDEEKGIFRRGRNAHSHAPRAASVREYHMSTGFEALLGTLYLTKQFDRLEEVTEASFQAISMELMRLTDKDRK</sequence>
<dbReference type="Gene3D" id="1.10.1520.10">
    <property type="entry name" value="Ribonuclease III domain"/>
    <property type="match status" value="1"/>
</dbReference>
<comment type="subunit">
    <text evidence="4">Homodimer.</text>
</comment>
<dbReference type="InterPro" id="IPR036389">
    <property type="entry name" value="RNase_III_sf"/>
</dbReference>
<comment type="cofactor">
    <cofactor evidence="4">
        <name>Mg(2+)</name>
        <dbReference type="ChEBI" id="CHEBI:18420"/>
    </cofactor>
</comment>
<dbReference type="EMBL" id="FQUG01000003">
    <property type="protein sequence ID" value="SHE54310.1"/>
    <property type="molecule type" value="Genomic_DNA"/>
</dbReference>
<evidence type="ECO:0000256" key="4">
    <source>
        <dbReference type="HAMAP-Rule" id="MF_01468"/>
    </source>
</evidence>
<dbReference type="HAMAP" id="MF_01468">
    <property type="entry name" value="RNase_Mini_III"/>
    <property type="match status" value="1"/>
</dbReference>
<protein>
    <recommendedName>
        <fullName evidence="4">Mini-ribonuclease 3</fullName>
        <shortName evidence="4">Mini-3</shortName>
        <shortName evidence="4">Mini-RNase 3</shortName>
        <ecNumber evidence="4">3.1.26.-</ecNumber>
    </recommendedName>
    <alternativeName>
        <fullName evidence="4">Mini-RNase III</fullName>
        <shortName evidence="4">Mini-III</shortName>
    </alternativeName>
</protein>
<dbReference type="EC" id="3.1.26.-" evidence="4"/>
<feature type="domain" description="RNase III" evidence="5">
    <location>
        <begin position="40"/>
        <end position="134"/>
    </location>
</feature>
<evidence type="ECO:0000313" key="7">
    <source>
        <dbReference type="Proteomes" id="UP000184404"/>
    </source>
</evidence>
<dbReference type="Proteomes" id="UP000184404">
    <property type="component" value="Unassembled WGS sequence"/>
</dbReference>
<dbReference type="InterPro" id="IPR000999">
    <property type="entry name" value="RNase_III_dom"/>
</dbReference>
<keyword evidence="1 4" id="KW-0540">Nuclease</keyword>
<comment type="similarity">
    <text evidence="4">Belongs to the MrnC RNase family.</text>
</comment>
<keyword evidence="4" id="KW-0963">Cytoplasm</keyword>
<comment type="subcellular location">
    <subcellularLocation>
        <location evidence="4">Cytoplasm</location>
    </subcellularLocation>
</comment>
<gene>
    <name evidence="4" type="primary">mrnC</name>
    <name evidence="6" type="ORF">SAMN02745190_00603</name>
</gene>
<evidence type="ECO:0000256" key="2">
    <source>
        <dbReference type="ARBA" id="ARBA00022759"/>
    </source>
</evidence>
<keyword evidence="3 4" id="KW-0378">Hydrolase</keyword>
<keyword evidence="4" id="KW-0460">Magnesium</keyword>
<evidence type="ECO:0000256" key="3">
    <source>
        <dbReference type="ARBA" id="ARBA00022801"/>
    </source>
</evidence>
<reference evidence="6 7" key="1">
    <citation type="submission" date="2016-11" db="EMBL/GenBank/DDBJ databases">
        <authorList>
            <person name="Jaros S."/>
            <person name="Januszkiewicz K."/>
            <person name="Wedrychowicz H."/>
        </authorList>
    </citation>
    <scope>NUCLEOTIDE SEQUENCE [LARGE SCALE GENOMIC DNA]</scope>
    <source>
        <strain evidence="6 7">DSM 10502</strain>
    </source>
</reference>
<evidence type="ECO:0000313" key="6">
    <source>
        <dbReference type="EMBL" id="SHE54310.1"/>
    </source>
</evidence>
<dbReference type="PANTHER" id="PTHR34276:SF1">
    <property type="entry name" value="MINI-RIBONUCLEASE 3"/>
    <property type="match status" value="1"/>
</dbReference>
<organism evidence="6 7">
    <name type="scientific">Schwartzia succinivorans DSM 10502</name>
    <dbReference type="NCBI Taxonomy" id="1123243"/>
    <lineage>
        <taxon>Bacteria</taxon>
        <taxon>Bacillati</taxon>
        <taxon>Bacillota</taxon>
        <taxon>Negativicutes</taxon>
        <taxon>Selenomonadales</taxon>
        <taxon>Selenomonadaceae</taxon>
        <taxon>Schwartzia</taxon>
    </lineage>
</organism>
<dbReference type="AlphaFoldDB" id="A0A1M4UCM9"/>
<dbReference type="RefSeq" id="WP_072934731.1">
    <property type="nucleotide sequence ID" value="NZ_FQUG01000003.1"/>
</dbReference>
<evidence type="ECO:0000259" key="5">
    <source>
        <dbReference type="Pfam" id="PF00636"/>
    </source>
</evidence>
<keyword evidence="4" id="KW-0698">rRNA processing</keyword>
<dbReference type="SUPFAM" id="SSF69065">
    <property type="entry name" value="RNase III domain-like"/>
    <property type="match status" value="1"/>
</dbReference>